<reference evidence="1 2" key="1">
    <citation type="journal article" date="2021" name="Hortic Res">
        <title>High-quality reference genome and annotation aids understanding of berry development for evergreen blueberry (Vaccinium darrowii).</title>
        <authorList>
            <person name="Yu J."/>
            <person name="Hulse-Kemp A.M."/>
            <person name="Babiker E."/>
            <person name="Staton M."/>
        </authorList>
    </citation>
    <scope>NUCLEOTIDE SEQUENCE [LARGE SCALE GENOMIC DNA]</scope>
    <source>
        <strain evidence="2">cv. NJ 8807/NJ 8810</strain>
        <tissue evidence="1">Young leaf</tissue>
    </source>
</reference>
<organism evidence="1 2">
    <name type="scientific">Vaccinium darrowii</name>
    <dbReference type="NCBI Taxonomy" id="229202"/>
    <lineage>
        <taxon>Eukaryota</taxon>
        <taxon>Viridiplantae</taxon>
        <taxon>Streptophyta</taxon>
        <taxon>Embryophyta</taxon>
        <taxon>Tracheophyta</taxon>
        <taxon>Spermatophyta</taxon>
        <taxon>Magnoliopsida</taxon>
        <taxon>eudicotyledons</taxon>
        <taxon>Gunneridae</taxon>
        <taxon>Pentapetalae</taxon>
        <taxon>asterids</taxon>
        <taxon>Ericales</taxon>
        <taxon>Ericaceae</taxon>
        <taxon>Vaccinioideae</taxon>
        <taxon>Vaccinieae</taxon>
        <taxon>Vaccinium</taxon>
    </lineage>
</organism>
<sequence length="771" mass="86337">MPRRQKTKVEGLLRLPPPASLTVILAIKGNNKSKDVGIVNWALDKFVAEGMFMFKLVHVRPTITTVPTAVGSFPLSDVRKEVVQAYKREIRWRTEISLLPYKKMCAQKRIHAEIVQHESDDVVDAISKEVVKSSVNTLVIGVSSRGMLFSRRRNLSSEITESIPKFCTVYAVLKGKLASLRQCEFDGSIKEDRSEASISTSSSPIRKSYSQSELTDSSSIASYASFPFPFNGLSTINQTILYKKANSSGTLDSRFTSLEFDRDDCMSSCPGSSDIDRPSSSLPSGQILGTDAFSRVSHQATFGDATTSDYRPEFSPENQVDVDLEIERLRSELKPLRNLYPIARIDAIDGSEEVNDLNNLLLEESIKLGEINYEEEEARELAIQEEVKCETARQEVEYVKEYVERETVERNEDANKALKKAKKKEKLENAQGGPLQQYQKFEWEDIVSATSNFSDNLKIGCGAYGTVYKCSLHHTTAAVKVLHSKEAPRIKQFQQELEVLSTIRHPHLLILLGACPDHGCLVYEHMENGSLEDRLFRRDNSPPIPWFHRYRIAWEIASTLVFLHSTNPQPIIHRDLKPANILLDQNFVSKIGDVGLSKMLDSNSLSPLISTMCNETGPVGTLCYIDPEYQRTGLICASSDVYAFGMVILQLVTAKPARALTHLVETASDEGNLEELFDPEAGNWPVEETKELVALGMRCSEMRRKDRPSLRDEVLPALERLKDIADEARNTSPILENIMDDPCVAADGYAYDGRDSPMTNLPLSKSTIHVN</sequence>
<protein>
    <submittedName>
        <fullName evidence="1">Uncharacterized protein</fullName>
    </submittedName>
</protein>
<evidence type="ECO:0000313" key="2">
    <source>
        <dbReference type="Proteomes" id="UP000828048"/>
    </source>
</evidence>
<comment type="caution">
    <text evidence="1">The sequence shown here is derived from an EMBL/GenBank/DDBJ whole genome shotgun (WGS) entry which is preliminary data.</text>
</comment>
<proteinExistence type="predicted"/>
<accession>A0ACB7YQK2</accession>
<name>A0ACB7YQK2_9ERIC</name>
<gene>
    <name evidence="1" type="ORF">Vadar_030576</name>
</gene>
<dbReference type="EMBL" id="CM037161">
    <property type="protein sequence ID" value="KAH7855921.1"/>
    <property type="molecule type" value="Genomic_DNA"/>
</dbReference>
<keyword evidence="2" id="KW-1185">Reference proteome</keyword>
<evidence type="ECO:0000313" key="1">
    <source>
        <dbReference type="EMBL" id="KAH7855921.1"/>
    </source>
</evidence>
<dbReference type="Proteomes" id="UP000828048">
    <property type="component" value="Chromosome 11"/>
</dbReference>